<proteinExistence type="predicted"/>
<evidence type="ECO:0000256" key="2">
    <source>
        <dbReference type="ARBA" id="ARBA00022692"/>
    </source>
</evidence>
<keyword evidence="2 5" id="KW-0812">Transmembrane</keyword>
<evidence type="ECO:0000256" key="1">
    <source>
        <dbReference type="ARBA" id="ARBA00004141"/>
    </source>
</evidence>
<dbReference type="InterPro" id="IPR050360">
    <property type="entry name" value="MFS_Sugar_Transporters"/>
</dbReference>
<reference evidence="6" key="1">
    <citation type="journal article" date="2020" name="Stud. Mycol.">
        <title>101 Dothideomycetes genomes: a test case for predicting lifestyles and emergence of pathogens.</title>
        <authorList>
            <person name="Haridas S."/>
            <person name="Albert R."/>
            <person name="Binder M."/>
            <person name="Bloem J."/>
            <person name="Labutti K."/>
            <person name="Salamov A."/>
            <person name="Andreopoulos B."/>
            <person name="Baker S."/>
            <person name="Barry K."/>
            <person name="Bills G."/>
            <person name="Bluhm B."/>
            <person name="Cannon C."/>
            <person name="Castanera R."/>
            <person name="Culley D."/>
            <person name="Daum C."/>
            <person name="Ezra D."/>
            <person name="Gonzalez J."/>
            <person name="Henrissat B."/>
            <person name="Kuo A."/>
            <person name="Liang C."/>
            <person name="Lipzen A."/>
            <person name="Lutzoni F."/>
            <person name="Magnuson J."/>
            <person name="Mondo S."/>
            <person name="Nolan M."/>
            <person name="Ohm R."/>
            <person name="Pangilinan J."/>
            <person name="Park H.-J."/>
            <person name="Ramirez L."/>
            <person name="Alfaro M."/>
            <person name="Sun H."/>
            <person name="Tritt A."/>
            <person name="Yoshinaga Y."/>
            <person name="Zwiers L.-H."/>
            <person name="Turgeon B."/>
            <person name="Goodwin S."/>
            <person name="Spatafora J."/>
            <person name="Crous P."/>
            <person name="Grigoriev I."/>
        </authorList>
    </citation>
    <scope>NUCLEOTIDE SEQUENCE</scope>
    <source>
        <strain evidence="6">CBS 107.79</strain>
    </source>
</reference>
<dbReference type="InterPro" id="IPR005828">
    <property type="entry name" value="MFS_sugar_transport-like"/>
</dbReference>
<evidence type="ECO:0000256" key="3">
    <source>
        <dbReference type="ARBA" id="ARBA00022989"/>
    </source>
</evidence>
<dbReference type="GO" id="GO:0016020">
    <property type="term" value="C:membrane"/>
    <property type="evidence" value="ECO:0007669"/>
    <property type="project" value="UniProtKB-SubCell"/>
</dbReference>
<evidence type="ECO:0000256" key="5">
    <source>
        <dbReference type="SAM" id="Phobius"/>
    </source>
</evidence>
<evidence type="ECO:0000256" key="4">
    <source>
        <dbReference type="ARBA" id="ARBA00023136"/>
    </source>
</evidence>
<keyword evidence="7" id="KW-1185">Reference proteome</keyword>
<feature type="transmembrane region" description="Helical" evidence="5">
    <location>
        <begin position="112"/>
        <end position="132"/>
    </location>
</feature>
<feature type="transmembrane region" description="Helical" evidence="5">
    <location>
        <begin position="305"/>
        <end position="323"/>
    </location>
</feature>
<evidence type="ECO:0000313" key="6">
    <source>
        <dbReference type="EMBL" id="KAF1965623.1"/>
    </source>
</evidence>
<feature type="transmembrane region" description="Helical" evidence="5">
    <location>
        <begin position="279"/>
        <end position="298"/>
    </location>
</feature>
<feature type="transmembrane region" description="Helical" evidence="5">
    <location>
        <begin position="87"/>
        <end position="106"/>
    </location>
</feature>
<dbReference type="PANTHER" id="PTHR48022:SF59">
    <property type="entry name" value="MAJOR FACILITATOR SUPERFAMILY (MFS) PROFILE DOMAIN-CONTAINING PROTEIN"/>
    <property type="match status" value="1"/>
</dbReference>
<evidence type="ECO:0000313" key="7">
    <source>
        <dbReference type="Proteomes" id="UP000800036"/>
    </source>
</evidence>
<protein>
    <recommendedName>
        <fullName evidence="8">General substrate transporter</fullName>
    </recommendedName>
</protein>
<comment type="subcellular location">
    <subcellularLocation>
        <location evidence="1">Membrane</location>
        <topology evidence="1">Multi-pass membrane protein</topology>
    </subcellularLocation>
</comment>
<dbReference type="PANTHER" id="PTHR48022">
    <property type="entry name" value="PLASTIDIC GLUCOSE TRANSPORTER 4"/>
    <property type="match status" value="1"/>
</dbReference>
<feature type="transmembrane region" description="Helical" evidence="5">
    <location>
        <begin position="403"/>
        <end position="422"/>
    </location>
</feature>
<dbReference type="Proteomes" id="UP000800036">
    <property type="component" value="Unassembled WGS sequence"/>
</dbReference>
<feature type="transmembrane region" description="Helical" evidence="5">
    <location>
        <begin position="62"/>
        <end position="80"/>
    </location>
</feature>
<feature type="transmembrane region" description="Helical" evidence="5">
    <location>
        <begin position="343"/>
        <end position="361"/>
    </location>
</feature>
<dbReference type="Gene3D" id="1.20.1250.20">
    <property type="entry name" value="MFS general substrate transporter like domains"/>
    <property type="match status" value="1"/>
</dbReference>
<dbReference type="AlphaFoldDB" id="A0A6A5UK76"/>
<keyword evidence="3 5" id="KW-1133">Transmembrane helix</keyword>
<dbReference type="SUPFAM" id="SSF103473">
    <property type="entry name" value="MFS general substrate transporter"/>
    <property type="match status" value="1"/>
</dbReference>
<dbReference type="Pfam" id="PF00083">
    <property type="entry name" value="Sugar_tr"/>
    <property type="match status" value="1"/>
</dbReference>
<dbReference type="OrthoDB" id="5296287at2759"/>
<name>A0A6A5UK76_9PLEO</name>
<gene>
    <name evidence="6" type="ORF">BU23DRAFT_627125</name>
</gene>
<accession>A0A6A5UK76</accession>
<evidence type="ECO:0008006" key="8">
    <source>
        <dbReference type="Google" id="ProtNLM"/>
    </source>
</evidence>
<feature type="transmembrane region" description="Helical" evidence="5">
    <location>
        <begin position="139"/>
        <end position="159"/>
    </location>
</feature>
<dbReference type="EMBL" id="ML976758">
    <property type="protein sequence ID" value="KAF1965623.1"/>
    <property type="molecule type" value="Genomic_DNA"/>
</dbReference>
<keyword evidence="4 5" id="KW-0472">Membrane</keyword>
<dbReference type="InterPro" id="IPR036259">
    <property type="entry name" value="MFS_trans_sf"/>
</dbReference>
<feature type="transmembrane region" description="Helical" evidence="5">
    <location>
        <begin position="29"/>
        <end position="50"/>
    </location>
</feature>
<organism evidence="6 7">
    <name type="scientific">Bimuria novae-zelandiae CBS 107.79</name>
    <dbReference type="NCBI Taxonomy" id="1447943"/>
    <lineage>
        <taxon>Eukaryota</taxon>
        <taxon>Fungi</taxon>
        <taxon>Dikarya</taxon>
        <taxon>Ascomycota</taxon>
        <taxon>Pezizomycotina</taxon>
        <taxon>Dothideomycetes</taxon>
        <taxon>Pleosporomycetidae</taxon>
        <taxon>Pleosporales</taxon>
        <taxon>Massarineae</taxon>
        <taxon>Didymosphaeriaceae</taxon>
        <taxon>Bimuria</taxon>
    </lineage>
</organism>
<dbReference type="GO" id="GO:0005351">
    <property type="term" value="F:carbohydrate:proton symporter activity"/>
    <property type="evidence" value="ECO:0007669"/>
    <property type="project" value="TreeGrafter"/>
</dbReference>
<sequence length="443" mass="48398">MGFLSNSTLAKYVRAIKNSPREIIFNRRLMVSAALYAAAGIPIILRSFGITSGANTSQISNFISFVYLTAGVGAGLSFFINDRIGRLCLGIGPLTVTGPISIVEIAPYEIVMLLSLTVSCFVVYASFLYIAVSRLQYQVVWFVPCIVIAVIIGLSFVAISESPLWRFLAGRDSEAIEILAALRGLPADNPYVAREIAEIQNQIENEHAKYGDATGGGLTTILKETCLVPANLRRVQQACLSYILAQLSGANSVTSYLVPILTMIGVGGSTDRPMFLTGMYSMSKVFYTLIASFFFIDALGRRKSLFIGITIQMISDIYIGVFLKYKQADSVAPGSSEGAIAAIYIHGFSYAIGLLVLPYIFGAELWPNNIRSFGSARSQTFHWSFYFSVNKGTPSMLSSMHNWGTFLFFAGWRFVALLYVFVAVPETAGLSMEATDKLFEGPF</sequence>